<protein>
    <submittedName>
        <fullName evidence="2">Uncharacterized protein</fullName>
    </submittedName>
</protein>
<sequence>MLYLSPRGRHCKTGEHTATCIFDTHTEKRGNTTLTQWETSQRKSLPLSLSILDVCTNW</sequence>
<reference evidence="2" key="2">
    <citation type="submission" date="2015-10" db="EMBL/GenBank/DDBJ databases">
        <title>EvidentialGene: Evidence-directed Construction of Complete mRNA Transcriptomes without Genomes.</title>
        <authorList>
            <person name="Gilbert D.G."/>
        </authorList>
    </citation>
    <scope>NUCLEOTIDE SEQUENCE</scope>
</reference>
<name>A0A0P6D1N7_9CRUS</name>
<reference evidence="1" key="1">
    <citation type="submission" date="2015-10" db="EMBL/GenBank/DDBJ databases">
        <title>Daphnia magna gene sets from two clonal populations assembled and annotated with EvidentialGene.</title>
        <authorList>
            <person name="Gilbert D."/>
            <person name="Podicheti R."/>
            <person name="Orsini L."/>
            <person name="Colbourne J."/>
            <person name="Pfrender M."/>
        </authorList>
    </citation>
    <scope>NUCLEOTIDE SEQUENCE</scope>
</reference>
<dbReference type="EMBL" id="GDIQ01084221">
    <property type="protein sequence ID" value="JAN10516.1"/>
    <property type="molecule type" value="Transcribed_RNA"/>
</dbReference>
<evidence type="ECO:0000313" key="2">
    <source>
        <dbReference type="EMBL" id="JAN10516.1"/>
    </source>
</evidence>
<dbReference type="EMBL" id="GDIP01232702">
    <property type="protein sequence ID" value="JAI90699.1"/>
    <property type="molecule type" value="Transcribed_RNA"/>
</dbReference>
<accession>A0A0P6D1N7</accession>
<evidence type="ECO:0000313" key="1">
    <source>
        <dbReference type="EMBL" id="JAI90699.1"/>
    </source>
</evidence>
<proteinExistence type="predicted"/>
<dbReference type="AlphaFoldDB" id="A0A0P6D1N7"/>
<reference evidence="1" key="3">
    <citation type="submission" date="2015-10" db="EMBL/GenBank/DDBJ databases">
        <authorList>
            <person name="Gilbert D.G."/>
        </authorList>
    </citation>
    <scope>NUCLEOTIDE SEQUENCE</scope>
</reference>
<organism evidence="2">
    <name type="scientific">Daphnia magna</name>
    <dbReference type="NCBI Taxonomy" id="35525"/>
    <lineage>
        <taxon>Eukaryota</taxon>
        <taxon>Metazoa</taxon>
        <taxon>Ecdysozoa</taxon>
        <taxon>Arthropoda</taxon>
        <taxon>Crustacea</taxon>
        <taxon>Branchiopoda</taxon>
        <taxon>Diplostraca</taxon>
        <taxon>Cladocera</taxon>
        <taxon>Anomopoda</taxon>
        <taxon>Daphniidae</taxon>
        <taxon>Daphnia</taxon>
    </lineage>
</organism>